<proteinExistence type="predicted"/>
<keyword evidence="1" id="KW-0175">Coiled coil</keyword>
<dbReference type="Proteomes" id="UP001497600">
    <property type="component" value="Chromosome E"/>
</dbReference>
<keyword evidence="3" id="KW-1185">Reference proteome</keyword>
<evidence type="ECO:0000313" key="3">
    <source>
        <dbReference type="Proteomes" id="UP001497600"/>
    </source>
</evidence>
<accession>A0ABP0EFP3</accession>
<protein>
    <submittedName>
        <fullName evidence="2">Uncharacterized protein</fullName>
    </submittedName>
</protein>
<gene>
    <name evidence="2" type="ORF">CAAN4_E17612</name>
</gene>
<dbReference type="EMBL" id="OZ004257">
    <property type="protein sequence ID" value="CAK7910012.1"/>
    <property type="molecule type" value="Genomic_DNA"/>
</dbReference>
<evidence type="ECO:0000256" key="1">
    <source>
        <dbReference type="SAM" id="Coils"/>
    </source>
</evidence>
<organism evidence="2 3">
    <name type="scientific">[Candida] anglica</name>
    <dbReference type="NCBI Taxonomy" id="148631"/>
    <lineage>
        <taxon>Eukaryota</taxon>
        <taxon>Fungi</taxon>
        <taxon>Dikarya</taxon>
        <taxon>Ascomycota</taxon>
        <taxon>Saccharomycotina</taxon>
        <taxon>Pichiomycetes</taxon>
        <taxon>Debaryomycetaceae</taxon>
        <taxon>Kurtzmaniella</taxon>
    </lineage>
</organism>
<sequence length="242" mass="28561">MTSSKRFLYRKLHLKGKDKTQIQKDEELLKNSLNRMYRSSTVKNFLDLIKRSKRFKELYPDHHTILSSSLVQLEHLYLMWCQIPGNDYSIYETWIDSFQTLNCSSCGGQQEEIQKTGTNSGFTMRDLQRLDKLIMYINNKIHYNSNIKQFENNMAQSKHNSKLQQENEVQSVNNEAQMKHNEEQKIANINQGKDLERKLQAHRAAMRESLNIVCDTLEVLFEEYVMLYTTFQYPTGTPPPYT</sequence>
<name>A0ABP0EFP3_9ASCO</name>
<reference evidence="2 3" key="1">
    <citation type="submission" date="2024-01" db="EMBL/GenBank/DDBJ databases">
        <authorList>
            <consortium name="Genoscope - CEA"/>
            <person name="William W."/>
        </authorList>
    </citation>
    <scope>NUCLEOTIDE SEQUENCE [LARGE SCALE GENOMIC DNA]</scope>
    <source>
        <strain evidence="2 3">29B2s-10</strain>
    </source>
</reference>
<feature type="coiled-coil region" evidence="1">
    <location>
        <begin position="147"/>
        <end position="182"/>
    </location>
</feature>
<evidence type="ECO:0000313" key="2">
    <source>
        <dbReference type="EMBL" id="CAK7910012.1"/>
    </source>
</evidence>